<dbReference type="EMBL" id="JBBPBM010000056">
    <property type="protein sequence ID" value="KAK8517023.1"/>
    <property type="molecule type" value="Genomic_DNA"/>
</dbReference>
<keyword evidence="2" id="KW-1185">Reference proteome</keyword>
<comment type="caution">
    <text evidence="1">The sequence shown here is derived from an EMBL/GenBank/DDBJ whole genome shotgun (WGS) entry which is preliminary data.</text>
</comment>
<evidence type="ECO:0000313" key="1">
    <source>
        <dbReference type="EMBL" id="KAK8517023.1"/>
    </source>
</evidence>
<dbReference type="Proteomes" id="UP001472677">
    <property type="component" value="Unassembled WGS sequence"/>
</dbReference>
<gene>
    <name evidence="1" type="ORF">V6N12_032223</name>
</gene>
<proteinExistence type="predicted"/>
<organism evidence="1 2">
    <name type="scientific">Hibiscus sabdariffa</name>
    <name type="common">roselle</name>
    <dbReference type="NCBI Taxonomy" id="183260"/>
    <lineage>
        <taxon>Eukaryota</taxon>
        <taxon>Viridiplantae</taxon>
        <taxon>Streptophyta</taxon>
        <taxon>Embryophyta</taxon>
        <taxon>Tracheophyta</taxon>
        <taxon>Spermatophyta</taxon>
        <taxon>Magnoliopsida</taxon>
        <taxon>eudicotyledons</taxon>
        <taxon>Gunneridae</taxon>
        <taxon>Pentapetalae</taxon>
        <taxon>rosids</taxon>
        <taxon>malvids</taxon>
        <taxon>Malvales</taxon>
        <taxon>Malvaceae</taxon>
        <taxon>Malvoideae</taxon>
        <taxon>Hibiscus</taxon>
    </lineage>
</organism>
<protein>
    <submittedName>
        <fullName evidence="1">Uncharacterized protein</fullName>
    </submittedName>
</protein>
<evidence type="ECO:0000313" key="2">
    <source>
        <dbReference type="Proteomes" id="UP001472677"/>
    </source>
</evidence>
<sequence>MKIKSSELAMAVTRALYIHGSSSLVQWTEPSEPSSLAKKVEGTTFDAGRIVLTMVASMSRSGDGKEESIKMVRAGKKRTVGDGTNEGIMIGKVEGGDYGFENLVADVELHAAGVWRIVWLEIWLAIKAHINPMIKVKINFSLLTCH</sequence>
<name>A0ABR2CC00_9ROSI</name>
<accession>A0ABR2CC00</accession>
<reference evidence="1 2" key="1">
    <citation type="journal article" date="2024" name="G3 (Bethesda)">
        <title>Genome assembly of Hibiscus sabdariffa L. provides insights into metabolisms of medicinal natural products.</title>
        <authorList>
            <person name="Kim T."/>
        </authorList>
    </citation>
    <scope>NUCLEOTIDE SEQUENCE [LARGE SCALE GENOMIC DNA]</scope>
    <source>
        <strain evidence="1">TK-2024</strain>
        <tissue evidence="1">Old leaves</tissue>
    </source>
</reference>